<dbReference type="AlphaFoldDB" id="A0A1M6M354"/>
<name>A0A1M6M354_9ACTN</name>
<dbReference type="STRING" id="758803.SAMN05421803_109167"/>
<evidence type="ECO:0000313" key="2">
    <source>
        <dbReference type="EMBL" id="SHJ77866.1"/>
    </source>
</evidence>
<sequence length="166" mass="17754">MKRSEETATGRRARAGTETGPVQVDAEVRDPVDTTAPGAIPVPSGPQEPASAPDAPEGAPGARERTGGERRGRRTGRGTPSHTLKRDEIRERLNTAVNGFVDDPGKSVGEADALAGDVTEALIARIEARRTELRAAWEDGADTERLRMALREYRTFVDGVLDGRLG</sequence>
<gene>
    <name evidence="2" type="ORF">SAMN05421803_109167</name>
</gene>
<dbReference type="EMBL" id="FQZK01000009">
    <property type="protein sequence ID" value="SHJ77866.1"/>
    <property type="molecule type" value="Genomic_DNA"/>
</dbReference>
<proteinExistence type="predicted"/>
<keyword evidence="3" id="KW-1185">Reference proteome</keyword>
<accession>A0A1M6M354</accession>
<evidence type="ECO:0000256" key="1">
    <source>
        <dbReference type="SAM" id="MobiDB-lite"/>
    </source>
</evidence>
<protein>
    <submittedName>
        <fullName evidence="2">Uncharacterized protein</fullName>
    </submittedName>
</protein>
<evidence type="ECO:0000313" key="3">
    <source>
        <dbReference type="Proteomes" id="UP000184452"/>
    </source>
</evidence>
<feature type="region of interest" description="Disordered" evidence="1">
    <location>
        <begin position="1"/>
        <end position="88"/>
    </location>
</feature>
<dbReference type="RefSeq" id="WP_245833287.1">
    <property type="nucleotide sequence ID" value="NZ_FQZK01000009.1"/>
</dbReference>
<organism evidence="2 3">
    <name type="scientific">Nocardiopsis flavescens</name>
    <dbReference type="NCBI Taxonomy" id="758803"/>
    <lineage>
        <taxon>Bacteria</taxon>
        <taxon>Bacillati</taxon>
        <taxon>Actinomycetota</taxon>
        <taxon>Actinomycetes</taxon>
        <taxon>Streptosporangiales</taxon>
        <taxon>Nocardiopsidaceae</taxon>
        <taxon>Nocardiopsis</taxon>
    </lineage>
</organism>
<reference evidence="2 3" key="1">
    <citation type="submission" date="2016-11" db="EMBL/GenBank/DDBJ databases">
        <authorList>
            <person name="Jaros S."/>
            <person name="Januszkiewicz K."/>
            <person name="Wedrychowicz H."/>
        </authorList>
    </citation>
    <scope>NUCLEOTIDE SEQUENCE [LARGE SCALE GENOMIC DNA]</scope>
    <source>
        <strain evidence="2 3">CGMCC 4.5723</strain>
    </source>
</reference>
<dbReference type="Proteomes" id="UP000184452">
    <property type="component" value="Unassembled WGS sequence"/>
</dbReference>